<name>A0ABM8V6V4_THEXY</name>
<keyword evidence="1" id="KW-1133">Transmembrane helix</keyword>
<reference evidence="2 3" key="1">
    <citation type="submission" date="2021-04" db="EMBL/GenBank/DDBJ databases">
        <authorList>
            <person name="Rakotoarivonina H."/>
        </authorList>
    </citation>
    <scope>NUCLEOTIDE SEQUENCE [LARGE SCALE GENOMIC DNA]</scope>
    <source>
        <strain evidence="2 3">XE</strain>
    </source>
</reference>
<evidence type="ECO:0000313" key="2">
    <source>
        <dbReference type="EMBL" id="CAG5091048.1"/>
    </source>
</evidence>
<dbReference type="Proteomes" id="UP000681526">
    <property type="component" value="Unassembled WGS sequence"/>
</dbReference>
<proteinExistence type="predicted"/>
<keyword evidence="3" id="KW-1185">Reference proteome</keyword>
<evidence type="ECO:0000313" key="3">
    <source>
        <dbReference type="Proteomes" id="UP000681526"/>
    </source>
</evidence>
<sequence length="81" mass="9123">MYKLRGKTPTICIRAGNYACWQRFSVDVSALLFNAIIRDGVELVNRLHNADLAIFQDYGPFALGFLLIALFIVVFSRVLEG</sequence>
<gene>
    <name evidence="2" type="primary">txxe 3000</name>
    <name evidence="2" type="ORF">TXXE_14925</name>
</gene>
<feature type="transmembrane region" description="Helical" evidence="1">
    <location>
        <begin position="58"/>
        <end position="79"/>
    </location>
</feature>
<dbReference type="EMBL" id="CAJRAY010000078">
    <property type="protein sequence ID" value="CAG5091048.1"/>
    <property type="molecule type" value="Genomic_DNA"/>
</dbReference>
<keyword evidence="1" id="KW-0472">Membrane</keyword>
<accession>A0ABM8V6V4</accession>
<protein>
    <submittedName>
        <fullName evidence="2">Uncharacterized protein</fullName>
    </submittedName>
</protein>
<keyword evidence="1" id="KW-0812">Transmembrane</keyword>
<organism evidence="2 3">
    <name type="scientific">Thermobacillus xylanilyticus</name>
    <dbReference type="NCBI Taxonomy" id="76633"/>
    <lineage>
        <taxon>Bacteria</taxon>
        <taxon>Bacillati</taxon>
        <taxon>Bacillota</taxon>
        <taxon>Bacilli</taxon>
        <taxon>Bacillales</taxon>
        <taxon>Paenibacillaceae</taxon>
        <taxon>Thermobacillus</taxon>
    </lineage>
</organism>
<evidence type="ECO:0000256" key="1">
    <source>
        <dbReference type="SAM" id="Phobius"/>
    </source>
</evidence>
<comment type="caution">
    <text evidence="2">The sequence shown here is derived from an EMBL/GenBank/DDBJ whole genome shotgun (WGS) entry which is preliminary data.</text>
</comment>